<reference evidence="1" key="1">
    <citation type="submission" date="2023-10" db="EMBL/GenBank/DDBJ databases">
        <authorList>
            <person name="Rodriguez Cubillos JULIANA M."/>
            <person name="De Vega J."/>
        </authorList>
    </citation>
    <scope>NUCLEOTIDE SEQUENCE</scope>
</reference>
<organism evidence="1 2">
    <name type="scientific">Trifolium pratense</name>
    <name type="common">Red clover</name>
    <dbReference type="NCBI Taxonomy" id="57577"/>
    <lineage>
        <taxon>Eukaryota</taxon>
        <taxon>Viridiplantae</taxon>
        <taxon>Streptophyta</taxon>
        <taxon>Embryophyta</taxon>
        <taxon>Tracheophyta</taxon>
        <taxon>Spermatophyta</taxon>
        <taxon>Magnoliopsida</taxon>
        <taxon>eudicotyledons</taxon>
        <taxon>Gunneridae</taxon>
        <taxon>Pentapetalae</taxon>
        <taxon>rosids</taxon>
        <taxon>fabids</taxon>
        <taxon>Fabales</taxon>
        <taxon>Fabaceae</taxon>
        <taxon>Papilionoideae</taxon>
        <taxon>50 kb inversion clade</taxon>
        <taxon>NPAAA clade</taxon>
        <taxon>Hologalegina</taxon>
        <taxon>IRL clade</taxon>
        <taxon>Trifolieae</taxon>
        <taxon>Trifolium</taxon>
    </lineage>
</organism>
<proteinExistence type="predicted"/>
<sequence>MLHSVTPISMATTPPHCTQLGSATESTRPPKSTITRKKNSNELAFKEKKDGFVDYDRGQHEVSTRIAGLRKEDIPARYRLRVAGNRFQKDWTVSEVVDSVLSLTLRDDVEGLLNRWIGRFARKNFPFLIRELTQRGSIEHCNLVFSWMKEQKNYCARTDIYNMMIRLHARHNRTDQARGLFFEMQKYRCKPDAETYNALINAHGRARQWRWAMNIMDDMLRAAIPPSRSTYNNLINACGSSGNWKEALNICKKMTDNGVGPDLVTHNIMLSAFKSGAQYSKALSYFELMKGTHIRPDTTTLSIIIHCLVKLKQYDKAIDIFNSMREKKSECHPDVVTFTSIIQLYSAYGQIENCEAAFNMMLAEGLKPSIVSYNALLGAYAARGMEIEALRVFNEITHNGFRPDIVSYTSLLNAYGRSRKPQKAREIFTMIKRNNLKPNIVTYNALIDAYGSNGLLEEAIGILREMEQDKIHPNVVSVCTLLAACGRCCQKVKIDTVLSAAEMRGIKLNTAAYNSAIGSYINVGEYDKAVDLYKSMREKKIRSDSVTYTVLISGCCKMSKFGEALSFMEEMVHLKLPMSKEVYSSIICAYSKQGQITEAESTFNLMKSSGCIPDVITYTAMLDAYNTAAYALFEEMEANDIKLDTIVCAALMRAFNKGGQPGRVFSLAQSMREKDIPLSDTIFFEMVSACSLLHDWKTALDVIKYMEPSLPAISSGCLNLFLNSLGKSGKIETMLKLFFKMSESGADVSINTYSILLKNLLSSGNWRKYLEVLQWMEDAGIHPSYEMYHDISSFSEKCCGAENAAVIKERLESLKRKGEDQISPSQPCESHVHS</sequence>
<dbReference type="Proteomes" id="UP001177021">
    <property type="component" value="Unassembled WGS sequence"/>
</dbReference>
<keyword evidence="2" id="KW-1185">Reference proteome</keyword>
<evidence type="ECO:0000313" key="2">
    <source>
        <dbReference type="Proteomes" id="UP001177021"/>
    </source>
</evidence>
<comment type="caution">
    <text evidence="1">The sequence shown here is derived from an EMBL/GenBank/DDBJ whole genome shotgun (WGS) entry which is preliminary data.</text>
</comment>
<name>A0ACB0LPJ5_TRIPR</name>
<evidence type="ECO:0000313" key="1">
    <source>
        <dbReference type="EMBL" id="CAJ2671482.1"/>
    </source>
</evidence>
<dbReference type="EMBL" id="CASHSV030000615">
    <property type="protein sequence ID" value="CAJ2671482.1"/>
    <property type="molecule type" value="Genomic_DNA"/>
</dbReference>
<protein>
    <submittedName>
        <fullName evidence="1">Uncharacterized protein</fullName>
    </submittedName>
</protein>
<accession>A0ACB0LPJ5</accession>
<gene>
    <name evidence="1" type="ORF">MILVUS5_LOCUS35309</name>
</gene>